<name>A0AAD7G572_MYCRO</name>
<feature type="compositionally biased region" description="Low complexity" evidence="1">
    <location>
        <begin position="263"/>
        <end position="274"/>
    </location>
</feature>
<comment type="caution">
    <text evidence="2">The sequence shown here is derived from an EMBL/GenBank/DDBJ whole genome shotgun (WGS) entry which is preliminary data.</text>
</comment>
<dbReference type="EMBL" id="JARKIE010000202">
    <property type="protein sequence ID" value="KAJ7667304.1"/>
    <property type="molecule type" value="Genomic_DNA"/>
</dbReference>
<dbReference type="Proteomes" id="UP001221757">
    <property type="component" value="Unassembled WGS sequence"/>
</dbReference>
<evidence type="ECO:0000256" key="1">
    <source>
        <dbReference type="SAM" id="MobiDB-lite"/>
    </source>
</evidence>
<feature type="compositionally biased region" description="Basic residues" evidence="1">
    <location>
        <begin position="173"/>
        <end position="183"/>
    </location>
</feature>
<feature type="region of interest" description="Disordered" evidence="1">
    <location>
        <begin position="140"/>
        <end position="185"/>
    </location>
</feature>
<feature type="region of interest" description="Disordered" evidence="1">
    <location>
        <begin position="213"/>
        <end position="346"/>
    </location>
</feature>
<organism evidence="2 3">
    <name type="scientific">Mycena rosella</name>
    <name type="common">Pink bonnet</name>
    <name type="synonym">Agaricus rosellus</name>
    <dbReference type="NCBI Taxonomy" id="1033263"/>
    <lineage>
        <taxon>Eukaryota</taxon>
        <taxon>Fungi</taxon>
        <taxon>Dikarya</taxon>
        <taxon>Basidiomycota</taxon>
        <taxon>Agaricomycotina</taxon>
        <taxon>Agaricomycetes</taxon>
        <taxon>Agaricomycetidae</taxon>
        <taxon>Agaricales</taxon>
        <taxon>Marasmiineae</taxon>
        <taxon>Mycenaceae</taxon>
        <taxon>Mycena</taxon>
    </lineage>
</organism>
<feature type="region of interest" description="Disordered" evidence="1">
    <location>
        <begin position="670"/>
        <end position="691"/>
    </location>
</feature>
<feature type="compositionally biased region" description="Basic and acidic residues" evidence="1">
    <location>
        <begin position="26"/>
        <end position="36"/>
    </location>
</feature>
<dbReference type="AlphaFoldDB" id="A0AAD7G572"/>
<reference evidence="2" key="1">
    <citation type="submission" date="2023-03" db="EMBL/GenBank/DDBJ databases">
        <title>Massive genome expansion in bonnet fungi (Mycena s.s.) driven by repeated elements and novel gene families across ecological guilds.</title>
        <authorList>
            <consortium name="Lawrence Berkeley National Laboratory"/>
            <person name="Harder C.B."/>
            <person name="Miyauchi S."/>
            <person name="Viragh M."/>
            <person name="Kuo A."/>
            <person name="Thoen E."/>
            <person name="Andreopoulos B."/>
            <person name="Lu D."/>
            <person name="Skrede I."/>
            <person name="Drula E."/>
            <person name="Henrissat B."/>
            <person name="Morin E."/>
            <person name="Kohler A."/>
            <person name="Barry K."/>
            <person name="LaButti K."/>
            <person name="Morin E."/>
            <person name="Salamov A."/>
            <person name="Lipzen A."/>
            <person name="Mereny Z."/>
            <person name="Hegedus B."/>
            <person name="Baldrian P."/>
            <person name="Stursova M."/>
            <person name="Weitz H."/>
            <person name="Taylor A."/>
            <person name="Grigoriev I.V."/>
            <person name="Nagy L.G."/>
            <person name="Martin F."/>
            <person name="Kauserud H."/>
        </authorList>
    </citation>
    <scope>NUCLEOTIDE SEQUENCE</scope>
    <source>
        <strain evidence="2">CBHHK067</strain>
    </source>
</reference>
<accession>A0AAD7G572</accession>
<sequence>MPSPSARAKNPEEELRKLRAELKLKDKTIASLQKDRSHAKKNKLIPKPTGQSGRSSEKGGYNLQIEMGLEEDDAHYNWLGRMIKQNIQVHLFISRPLSKQEKGKVARLIALTQKKILFLRKFEGGWPIRDIVRTYLSNEQTRRRRDIEAEQAACPDPDASRLSDDEDSVSVLKKTKTKKKHTVKFAQDDADDEEGWMTDGDGLTEFEPDVTKVKATKVRSAPKPKPISQKDKRAVVSDEEDNEDEDEDTDLLNLTNRLDKNPKTPTKLKNKLTAPTPPPTTKQPTAASKGKPPCAESPKNRNSSEVIEKELAAAASKKRKLNSGLPADDASPTDSTPTSQKSAAKPLIWRKLPRHCPTDCGDPLPAEFVPRILSLFGKRANLIAKGGPKVGVTNIQKGLSFVEAEICWAIKQERRRDAVLLKGARRGWLETIEWMGVRDRIFDMRDAIEDLFRSFQDCPIWVDFLLSINYQLMDFSLWLGEIVIYSTLKLIIAETEEYTNLSQRLFTNLDRLIKTGPDKAKFDEYDVTSNLITLKDFTHFILLPWVATSLILQDIPGLDDMTTATFERENSKEFGELCHPDDDENEEVAEILRLNTFAMWAVQNRQGPAELVKPEPEEPESIDSVNQDIDMADFYTNDILDGDEATVAVEDKHIDAFSTDKVDHNLNLEADTAPPRHRKPSGPRPVARQESLKIRIPRPKVVAEQNVNLDDYPSVSLPHDALCLKVLTGIAQAQIQETAGETGEEASA</sequence>
<keyword evidence="3" id="KW-1185">Reference proteome</keyword>
<feature type="compositionally biased region" description="Polar residues" evidence="1">
    <location>
        <begin position="332"/>
        <end position="342"/>
    </location>
</feature>
<evidence type="ECO:0000313" key="2">
    <source>
        <dbReference type="EMBL" id="KAJ7667304.1"/>
    </source>
</evidence>
<protein>
    <submittedName>
        <fullName evidence="2">Uncharacterized protein</fullName>
    </submittedName>
</protein>
<proteinExistence type="predicted"/>
<evidence type="ECO:0000313" key="3">
    <source>
        <dbReference type="Proteomes" id="UP001221757"/>
    </source>
</evidence>
<gene>
    <name evidence="2" type="ORF">B0H17DRAFT_1142793</name>
</gene>
<feature type="region of interest" description="Disordered" evidence="1">
    <location>
        <begin position="26"/>
        <end position="59"/>
    </location>
</feature>
<feature type="compositionally biased region" description="Acidic residues" evidence="1">
    <location>
        <begin position="237"/>
        <end position="250"/>
    </location>
</feature>